<dbReference type="InterPro" id="IPR020846">
    <property type="entry name" value="MFS_dom"/>
</dbReference>
<sequence>MNQLLTDFDVPESMKPWFMASFGLAIGTVILISGRLGDVYGIKRVLIGGYIWTVVWSILCGISYYNRKAGAAMYICCRAFQGAGMAFVLPNILGAAGRVYSPRTLRKNLVFGCIGFAAPFGGWLGVFMSGVIAVRTGRWDWNYYALAMFAFLGGFITYISFPYIQVIQQDDNALQDVDWIGGFLGITSLTLFNFSWNQAPVVGWQSAYILVLLIVGFVMFFAFIYWELKIAKNPLLPPKLLQNSRLMSLLATIFLGWGAFGINLYHTYSMYLDLRHYSPFEAGAGLSPVPPMGLLAAISCTLMIQPRTVDLILVGSMLAFTGASIILCTAKVHESYFRNTFGAWMIGSFGMDWSFPAGSIILSEELPPHLQGMAGSLISIVVYYGVSIMLGVAGTIETELLNQNPDDAYRAWRGAEYYAVGISGLAAVIAIITGRNAIWAFITNREAPMKEVKPTEKFRSSETKLETPSVTEHITEDTI</sequence>
<dbReference type="EMBL" id="BTGC01000001">
    <property type="protein sequence ID" value="GMM49050.1"/>
    <property type="molecule type" value="Genomic_DNA"/>
</dbReference>
<protein>
    <recommendedName>
        <fullName evidence="7">Major facilitator superfamily (MFS) profile domain-containing protein</fullName>
    </recommendedName>
</protein>
<dbReference type="PANTHER" id="PTHR42718:SF14">
    <property type="entry name" value="AMINOTRIAZOLE RESISTANCE PROTEIN"/>
    <property type="match status" value="1"/>
</dbReference>
<comment type="subcellular location">
    <subcellularLocation>
        <location evidence="1">Membrane</location>
        <topology evidence="1">Multi-pass membrane protein</topology>
    </subcellularLocation>
</comment>
<feature type="region of interest" description="Disordered" evidence="5">
    <location>
        <begin position="455"/>
        <end position="479"/>
    </location>
</feature>
<evidence type="ECO:0000256" key="1">
    <source>
        <dbReference type="ARBA" id="ARBA00004141"/>
    </source>
</evidence>
<evidence type="ECO:0000259" key="7">
    <source>
        <dbReference type="PROSITE" id="PS50850"/>
    </source>
</evidence>
<keyword evidence="9" id="KW-1185">Reference proteome</keyword>
<dbReference type="InterPro" id="IPR036259">
    <property type="entry name" value="MFS_trans_sf"/>
</dbReference>
<feature type="transmembrane region" description="Helical" evidence="6">
    <location>
        <begin position="344"/>
        <end position="362"/>
    </location>
</feature>
<dbReference type="AlphaFoldDB" id="A0AAV5RCK9"/>
<evidence type="ECO:0000256" key="2">
    <source>
        <dbReference type="ARBA" id="ARBA00022692"/>
    </source>
</evidence>
<evidence type="ECO:0000256" key="4">
    <source>
        <dbReference type="ARBA" id="ARBA00023136"/>
    </source>
</evidence>
<feature type="transmembrane region" description="Helical" evidence="6">
    <location>
        <begin position="208"/>
        <end position="226"/>
    </location>
</feature>
<keyword evidence="2 6" id="KW-0812">Transmembrane</keyword>
<gene>
    <name evidence="8" type="ORF">DASB73_000080</name>
</gene>
<name>A0AAV5RCK9_STABA</name>
<dbReference type="PANTHER" id="PTHR42718">
    <property type="entry name" value="MAJOR FACILITATOR SUPERFAMILY MULTIDRUG TRANSPORTER MFSC"/>
    <property type="match status" value="1"/>
</dbReference>
<feature type="transmembrane region" description="Helical" evidence="6">
    <location>
        <begin position="374"/>
        <end position="396"/>
    </location>
</feature>
<dbReference type="Pfam" id="PF07690">
    <property type="entry name" value="MFS_1"/>
    <property type="match status" value="1"/>
</dbReference>
<keyword evidence="4 6" id="KW-0472">Membrane</keyword>
<evidence type="ECO:0000256" key="3">
    <source>
        <dbReference type="ARBA" id="ARBA00022989"/>
    </source>
</evidence>
<dbReference type="Gene3D" id="1.20.1250.20">
    <property type="entry name" value="MFS general substrate transporter like domains"/>
    <property type="match status" value="2"/>
</dbReference>
<evidence type="ECO:0000256" key="6">
    <source>
        <dbReference type="SAM" id="Phobius"/>
    </source>
</evidence>
<dbReference type="InterPro" id="IPR011701">
    <property type="entry name" value="MFS"/>
</dbReference>
<organism evidence="8 9">
    <name type="scientific">Starmerella bacillaris</name>
    <name type="common">Yeast</name>
    <name type="synonym">Candida zemplinina</name>
    <dbReference type="NCBI Taxonomy" id="1247836"/>
    <lineage>
        <taxon>Eukaryota</taxon>
        <taxon>Fungi</taxon>
        <taxon>Dikarya</taxon>
        <taxon>Ascomycota</taxon>
        <taxon>Saccharomycotina</taxon>
        <taxon>Dipodascomycetes</taxon>
        <taxon>Dipodascales</taxon>
        <taxon>Trichomonascaceae</taxon>
        <taxon>Starmerella</taxon>
    </lineage>
</organism>
<feature type="transmembrane region" description="Helical" evidence="6">
    <location>
        <begin position="246"/>
        <end position="265"/>
    </location>
</feature>
<feature type="compositionally biased region" description="Basic and acidic residues" evidence="5">
    <location>
        <begin position="455"/>
        <end position="465"/>
    </location>
</feature>
<feature type="domain" description="Major facilitator superfamily (MFS) profile" evidence="7">
    <location>
        <begin position="1"/>
        <end position="438"/>
    </location>
</feature>
<dbReference type="SUPFAM" id="SSF103473">
    <property type="entry name" value="MFS general substrate transporter"/>
    <property type="match status" value="2"/>
</dbReference>
<keyword evidence="3 6" id="KW-1133">Transmembrane helix</keyword>
<dbReference type="GO" id="GO:0022857">
    <property type="term" value="F:transmembrane transporter activity"/>
    <property type="evidence" value="ECO:0007669"/>
    <property type="project" value="InterPro"/>
</dbReference>
<dbReference type="PROSITE" id="PS50850">
    <property type="entry name" value="MFS"/>
    <property type="match status" value="1"/>
</dbReference>
<dbReference type="Proteomes" id="UP001362899">
    <property type="component" value="Unassembled WGS sequence"/>
</dbReference>
<feature type="transmembrane region" description="Helical" evidence="6">
    <location>
        <begin position="141"/>
        <end position="164"/>
    </location>
</feature>
<dbReference type="GO" id="GO:0016020">
    <property type="term" value="C:membrane"/>
    <property type="evidence" value="ECO:0007669"/>
    <property type="project" value="UniProtKB-SubCell"/>
</dbReference>
<feature type="transmembrane region" description="Helical" evidence="6">
    <location>
        <begin position="176"/>
        <end position="196"/>
    </location>
</feature>
<proteinExistence type="predicted"/>
<feature type="transmembrane region" description="Helical" evidence="6">
    <location>
        <begin position="45"/>
        <end position="65"/>
    </location>
</feature>
<evidence type="ECO:0000256" key="5">
    <source>
        <dbReference type="SAM" id="MobiDB-lite"/>
    </source>
</evidence>
<evidence type="ECO:0000313" key="8">
    <source>
        <dbReference type="EMBL" id="GMM49050.1"/>
    </source>
</evidence>
<feature type="transmembrane region" description="Helical" evidence="6">
    <location>
        <begin position="285"/>
        <end position="304"/>
    </location>
</feature>
<feature type="transmembrane region" description="Helical" evidence="6">
    <location>
        <begin position="416"/>
        <end position="442"/>
    </location>
</feature>
<feature type="transmembrane region" description="Helical" evidence="6">
    <location>
        <begin position="311"/>
        <end position="332"/>
    </location>
</feature>
<feature type="transmembrane region" description="Helical" evidence="6">
    <location>
        <begin position="16"/>
        <end position="33"/>
    </location>
</feature>
<accession>A0AAV5RCK9</accession>
<evidence type="ECO:0000313" key="9">
    <source>
        <dbReference type="Proteomes" id="UP001362899"/>
    </source>
</evidence>
<feature type="transmembrane region" description="Helical" evidence="6">
    <location>
        <begin position="109"/>
        <end position="135"/>
    </location>
</feature>
<comment type="caution">
    <text evidence="8">The sequence shown here is derived from an EMBL/GenBank/DDBJ whole genome shotgun (WGS) entry which is preliminary data.</text>
</comment>
<reference evidence="8 9" key="1">
    <citation type="journal article" date="2023" name="Elife">
        <title>Identification of key yeast species and microbe-microbe interactions impacting larval growth of Drosophila in the wild.</title>
        <authorList>
            <person name="Mure A."/>
            <person name="Sugiura Y."/>
            <person name="Maeda R."/>
            <person name="Honda K."/>
            <person name="Sakurai N."/>
            <person name="Takahashi Y."/>
            <person name="Watada M."/>
            <person name="Katoh T."/>
            <person name="Gotoh A."/>
            <person name="Gotoh Y."/>
            <person name="Taniguchi I."/>
            <person name="Nakamura K."/>
            <person name="Hayashi T."/>
            <person name="Katayama T."/>
            <person name="Uemura T."/>
            <person name="Hattori Y."/>
        </authorList>
    </citation>
    <scope>NUCLEOTIDE SEQUENCE [LARGE SCALE GENOMIC DNA]</scope>
    <source>
        <strain evidence="8 9">SB-73</strain>
    </source>
</reference>
<feature type="transmembrane region" description="Helical" evidence="6">
    <location>
        <begin position="71"/>
        <end position="97"/>
    </location>
</feature>